<evidence type="ECO:0000256" key="3">
    <source>
        <dbReference type="ARBA" id="ARBA00022991"/>
    </source>
</evidence>
<dbReference type="SUPFAM" id="SSF52172">
    <property type="entry name" value="CheY-like"/>
    <property type="match status" value="1"/>
</dbReference>
<dbReference type="GO" id="GO:0016301">
    <property type="term" value="F:kinase activity"/>
    <property type="evidence" value="ECO:0007669"/>
    <property type="project" value="UniProtKB-KW"/>
</dbReference>
<dbReference type="Pfam" id="PF00072">
    <property type="entry name" value="Response_reg"/>
    <property type="match status" value="1"/>
</dbReference>
<dbReference type="KEGG" id="hsu:HLASF_0292"/>
<keyword evidence="1" id="KW-0285">Flavoprotein</keyword>
<dbReference type="CDD" id="cd00156">
    <property type="entry name" value="REC"/>
    <property type="match status" value="1"/>
</dbReference>
<evidence type="ECO:0000256" key="1">
    <source>
        <dbReference type="ARBA" id="ARBA00022630"/>
    </source>
</evidence>
<evidence type="ECO:0000256" key="2">
    <source>
        <dbReference type="ARBA" id="ARBA00022643"/>
    </source>
</evidence>
<keyword evidence="8" id="KW-0418">Kinase</keyword>
<evidence type="ECO:0000313" key="8">
    <source>
        <dbReference type="EMBL" id="AKH96799.1"/>
    </source>
</evidence>
<dbReference type="PATRIC" id="fig|1604004.4.peg.305"/>
<feature type="domain" description="Response regulatory" evidence="5">
    <location>
        <begin position="11"/>
        <end position="128"/>
    </location>
</feature>
<dbReference type="NCBIfam" id="TIGR00229">
    <property type="entry name" value="sensory_box"/>
    <property type="match status" value="3"/>
</dbReference>
<dbReference type="SMART" id="SM00091">
    <property type="entry name" value="PAS"/>
    <property type="match status" value="2"/>
</dbReference>
<dbReference type="Gene3D" id="3.30.450.20">
    <property type="entry name" value="PAS domain"/>
    <property type="match status" value="3"/>
</dbReference>
<dbReference type="SMART" id="SM00448">
    <property type="entry name" value="REC"/>
    <property type="match status" value="1"/>
</dbReference>
<name>A0A0F7PAY0_9EURY</name>
<dbReference type="EMBL" id="CP008874">
    <property type="protein sequence ID" value="AKH96799.1"/>
    <property type="molecule type" value="Genomic_DNA"/>
</dbReference>
<evidence type="ECO:0000259" key="6">
    <source>
        <dbReference type="PROSITE" id="PS50112"/>
    </source>
</evidence>
<keyword evidence="2" id="KW-0288">FMN</keyword>
<dbReference type="PROSITE" id="PS50113">
    <property type="entry name" value="PAC"/>
    <property type="match status" value="1"/>
</dbReference>
<feature type="domain" description="PAC" evidence="7">
    <location>
        <begin position="339"/>
        <end position="391"/>
    </location>
</feature>
<protein>
    <submittedName>
        <fullName evidence="8">PAS/PAC sensor signal transduction histidine kinase</fullName>
    </submittedName>
</protein>
<gene>
    <name evidence="8" type="ORF">HLASF_0292</name>
</gene>
<dbReference type="Pfam" id="PF13188">
    <property type="entry name" value="PAS_8"/>
    <property type="match status" value="1"/>
</dbReference>
<keyword evidence="3" id="KW-0157">Chromophore</keyword>
<keyword evidence="8" id="KW-0808">Transferase</keyword>
<dbReference type="InterPro" id="IPR000014">
    <property type="entry name" value="PAS"/>
</dbReference>
<dbReference type="InterPro" id="IPR011006">
    <property type="entry name" value="CheY-like_superfamily"/>
</dbReference>
<dbReference type="Pfam" id="PF08448">
    <property type="entry name" value="PAS_4"/>
    <property type="match status" value="1"/>
</dbReference>
<dbReference type="InterPro" id="IPR001610">
    <property type="entry name" value="PAC"/>
</dbReference>
<feature type="domain" description="PAS" evidence="6">
    <location>
        <begin position="263"/>
        <end position="336"/>
    </location>
</feature>
<accession>A0A0F7PAY0</accession>
<dbReference type="CDD" id="cd00130">
    <property type="entry name" value="PAS"/>
    <property type="match status" value="1"/>
</dbReference>
<reference evidence="8 9" key="1">
    <citation type="journal article" date="2015" name="ISME J.">
        <title>Elemental sulfur and acetate can support life of a novel strictly anaerobic haloarchaeon.</title>
        <authorList>
            <person name="Sorokin D.Y."/>
            <person name="Kublanov I.V."/>
            <person name="Gavrilov S.N."/>
            <person name="Rojo D."/>
            <person name="Roman P."/>
            <person name="Golyshin P.N."/>
            <person name="Slepak V.Z."/>
            <person name="Smedile F."/>
            <person name="Ferrer M."/>
            <person name="Messina E."/>
            <person name="La Cono V."/>
            <person name="Yakimov M.M."/>
        </authorList>
    </citation>
    <scope>NUCLEOTIDE SEQUENCE [LARGE SCALE GENOMIC DNA]</scope>
    <source>
        <strain evidence="8 9">HSR2</strain>
    </source>
</reference>
<dbReference type="SUPFAM" id="SSF55785">
    <property type="entry name" value="PYP-like sensor domain (PAS domain)"/>
    <property type="match status" value="3"/>
</dbReference>
<dbReference type="Proteomes" id="UP000069906">
    <property type="component" value="Chromosome"/>
</dbReference>
<dbReference type="SMART" id="SM00086">
    <property type="entry name" value="PAC"/>
    <property type="match status" value="1"/>
</dbReference>
<dbReference type="Gene3D" id="3.40.50.2300">
    <property type="match status" value="1"/>
</dbReference>
<keyword evidence="9" id="KW-1185">Reference proteome</keyword>
<evidence type="ECO:0000259" key="7">
    <source>
        <dbReference type="PROSITE" id="PS50113"/>
    </source>
</evidence>
<dbReference type="GO" id="GO:0000160">
    <property type="term" value="P:phosphorelay signal transduction system"/>
    <property type="evidence" value="ECO:0007669"/>
    <property type="project" value="InterPro"/>
</dbReference>
<dbReference type="Pfam" id="PF13426">
    <property type="entry name" value="PAS_9"/>
    <property type="match status" value="1"/>
</dbReference>
<dbReference type="PANTHER" id="PTHR47429:SF2">
    <property type="entry name" value="PROTEIN TWIN LOV 1"/>
    <property type="match status" value="1"/>
</dbReference>
<dbReference type="InterPro" id="IPR013656">
    <property type="entry name" value="PAS_4"/>
</dbReference>
<dbReference type="InterPro" id="IPR035965">
    <property type="entry name" value="PAS-like_dom_sf"/>
</dbReference>
<dbReference type="AlphaFoldDB" id="A0A0F7PAY0"/>
<organism evidence="8 9">
    <name type="scientific">Halanaeroarchaeum sulfurireducens</name>
    <dbReference type="NCBI Taxonomy" id="1604004"/>
    <lineage>
        <taxon>Archaea</taxon>
        <taxon>Methanobacteriati</taxon>
        <taxon>Methanobacteriota</taxon>
        <taxon>Stenosarchaea group</taxon>
        <taxon>Halobacteria</taxon>
        <taxon>Halobacteriales</taxon>
        <taxon>Halobacteriaceae</taxon>
        <taxon>Halanaeroarchaeum</taxon>
    </lineage>
</organism>
<proteinExistence type="predicted"/>
<dbReference type="PROSITE" id="PS50112">
    <property type="entry name" value="PAS"/>
    <property type="match status" value="2"/>
</dbReference>
<dbReference type="OrthoDB" id="8127at2157"/>
<sequence length="424" mass="47158">MDAVEERAPTEVLVVASDVSFARRCERNLSRKDDFVVETAGTVEEAIGHVTGERAIDCIVSEFDLPETDGIAFLEMVRAHAPAVPFILVADAAEEKQVSHAVTGHVTDYFLKEDLSDDGIFGRLIDNLVAYYREQNELSSSTISRAGTLLDHANDMIAVLDAGQIRYINQTGVGLLRGEDRAEFLGQPIAEWLDDPPESSLTDRLRQVQRGKLSLEVFDTILERVDGTALPVAVYTSRIDWTDGPAVALIIRDVESRKRLESELSLKNRAIDTAPIGITIADMAEPDNPLVYANDHFLELTGYAESEVLGRNSRFLQGEDTDPEPVARMREAIEADESVSVELRNYRKDGCMFWNRVTLAPIENAEGDVTHYLGFQEDVTERVAMQQRLRRFKQAVEAAGHAIYLTKPDGTITYVNPAFERITG</sequence>
<comment type="caution">
    <text evidence="4">Lacks conserved residue(s) required for the propagation of feature annotation.</text>
</comment>
<dbReference type="HOGENOM" id="CLU_646561_0_0_2"/>
<evidence type="ECO:0000313" key="9">
    <source>
        <dbReference type="Proteomes" id="UP000069906"/>
    </source>
</evidence>
<dbReference type="InterPro" id="IPR000700">
    <property type="entry name" value="PAS-assoc_C"/>
</dbReference>
<evidence type="ECO:0000256" key="4">
    <source>
        <dbReference type="PROSITE-ProRule" id="PRU00169"/>
    </source>
</evidence>
<dbReference type="PANTHER" id="PTHR47429">
    <property type="entry name" value="PROTEIN TWIN LOV 1"/>
    <property type="match status" value="1"/>
</dbReference>
<dbReference type="PROSITE" id="PS50110">
    <property type="entry name" value="RESPONSE_REGULATORY"/>
    <property type="match status" value="1"/>
</dbReference>
<dbReference type="InterPro" id="IPR001789">
    <property type="entry name" value="Sig_transdc_resp-reg_receiver"/>
</dbReference>
<evidence type="ECO:0000259" key="5">
    <source>
        <dbReference type="PROSITE" id="PS50110"/>
    </source>
</evidence>
<feature type="domain" description="PAS" evidence="6">
    <location>
        <begin position="388"/>
        <end position="424"/>
    </location>
</feature>